<dbReference type="InterPro" id="IPR043708">
    <property type="entry name" value="DUF5648"/>
</dbReference>
<dbReference type="CDD" id="cd02696">
    <property type="entry name" value="MurNAc-LAA"/>
    <property type="match status" value="1"/>
</dbReference>
<keyword evidence="1" id="KW-0378">Hydrolase</keyword>
<dbReference type="PANTHER" id="PTHR30404">
    <property type="entry name" value="N-ACETYLMURAMOYL-L-ALANINE AMIDASE"/>
    <property type="match status" value="1"/>
</dbReference>
<dbReference type="PANTHER" id="PTHR30404:SF0">
    <property type="entry name" value="N-ACETYLMURAMOYL-L-ALANINE AMIDASE AMIC"/>
    <property type="match status" value="1"/>
</dbReference>
<dbReference type="RefSeq" id="WP_143117308.1">
    <property type="nucleotide sequence ID" value="NZ_FOEC01000002.1"/>
</dbReference>
<dbReference type="GO" id="GO:0008745">
    <property type="term" value="F:N-acetylmuramoyl-L-alanine amidase activity"/>
    <property type="evidence" value="ECO:0007669"/>
    <property type="project" value="InterPro"/>
</dbReference>
<name>A0A1H8Q9F9_9ACTN</name>
<feature type="chain" id="PRO_5010350825" evidence="2">
    <location>
        <begin position="36"/>
        <end position="436"/>
    </location>
</feature>
<dbReference type="Pfam" id="PF18885">
    <property type="entry name" value="DUF5648"/>
    <property type="match status" value="1"/>
</dbReference>
<reference evidence="5" key="1">
    <citation type="submission" date="2016-10" db="EMBL/GenBank/DDBJ databases">
        <authorList>
            <person name="Varghese N."/>
        </authorList>
    </citation>
    <scope>NUCLEOTIDE SEQUENCE [LARGE SCALE GENOMIC DNA]</scope>
    <source>
        <strain evidence="5">DSM 21843</strain>
    </source>
</reference>
<accession>A0A1H8Q9F9</accession>
<dbReference type="SUPFAM" id="SSF53187">
    <property type="entry name" value="Zn-dependent exopeptidases"/>
    <property type="match status" value="1"/>
</dbReference>
<organism evidence="4 5">
    <name type="scientific">Denitrobacterium detoxificans</name>
    <dbReference type="NCBI Taxonomy" id="79604"/>
    <lineage>
        <taxon>Bacteria</taxon>
        <taxon>Bacillati</taxon>
        <taxon>Actinomycetota</taxon>
        <taxon>Coriobacteriia</taxon>
        <taxon>Eggerthellales</taxon>
        <taxon>Eggerthellaceae</taxon>
        <taxon>Denitrobacterium</taxon>
    </lineage>
</organism>
<dbReference type="Pfam" id="PF01520">
    <property type="entry name" value="Amidase_3"/>
    <property type="match status" value="1"/>
</dbReference>
<feature type="domain" description="MurNAc-LAA" evidence="3">
    <location>
        <begin position="139"/>
        <end position="281"/>
    </location>
</feature>
<dbReference type="EMBL" id="FOEC01000002">
    <property type="protein sequence ID" value="SEO50849.1"/>
    <property type="molecule type" value="Genomic_DNA"/>
</dbReference>
<dbReference type="InterPro" id="IPR050695">
    <property type="entry name" value="N-acetylmuramoyl_amidase_3"/>
</dbReference>
<keyword evidence="2" id="KW-0732">Signal</keyword>
<keyword evidence="5" id="KW-1185">Reference proteome</keyword>
<feature type="signal peptide" evidence="2">
    <location>
        <begin position="1"/>
        <end position="35"/>
    </location>
</feature>
<dbReference type="GO" id="GO:0030288">
    <property type="term" value="C:outer membrane-bounded periplasmic space"/>
    <property type="evidence" value="ECO:0007669"/>
    <property type="project" value="TreeGrafter"/>
</dbReference>
<sequence>MRTLSWFARFTGALALCLACSLAFVLAFEPHVAFAAEQYAPEDAYSSDGEDVSLVDEGDDGLSLSIQSIPSSYGSDRTLIVALDPGHGGSENGAVSYVVEKDVNWEIAQYCKEKLVQYPNVRVVLTRGKNETVSLNERTARAVAAGADVIICLHNNAQGEDTIGASGYQVYHQYVESGYRLSRTATPSRAIAEEIAAQLQAAGVHPQDPAYNGLKIRLSSGDYYPDGSLTDYYGMLRIPRKNNLPSVLVEHMYVDSPEDGPLLQQKSWLKKLGYADAIGVMEYYGYDAQSWADAYDSRTTNRMYRLYNPNSGEHFYTAVESERNTVAKAGWVYEGIGWVAPKESSTPVYRLYNPNGGDHHYTTSEDERDHLVSVGWNYEGIGWYSDDAQAVTILREYNPNAKSGAHNFTASASEHKNLVGLGWRDEKIAWYAVGAA</sequence>
<gene>
    <name evidence="4" type="ORF">SAMN02910314_00387</name>
</gene>
<protein>
    <submittedName>
        <fullName evidence="4">N-acetylmuramoyl-L-alanine amidase</fullName>
    </submittedName>
</protein>
<evidence type="ECO:0000256" key="1">
    <source>
        <dbReference type="ARBA" id="ARBA00022801"/>
    </source>
</evidence>
<dbReference type="AlphaFoldDB" id="A0A1H8Q9F9"/>
<evidence type="ECO:0000259" key="3">
    <source>
        <dbReference type="SMART" id="SM00646"/>
    </source>
</evidence>
<evidence type="ECO:0000313" key="4">
    <source>
        <dbReference type="EMBL" id="SEO50849.1"/>
    </source>
</evidence>
<evidence type="ECO:0000256" key="2">
    <source>
        <dbReference type="SAM" id="SignalP"/>
    </source>
</evidence>
<dbReference type="InterPro" id="IPR002508">
    <property type="entry name" value="MurNAc-LAA_cat"/>
</dbReference>
<dbReference type="Gene3D" id="3.40.630.40">
    <property type="entry name" value="Zn-dependent exopeptidases"/>
    <property type="match status" value="1"/>
</dbReference>
<evidence type="ECO:0000313" key="5">
    <source>
        <dbReference type="Proteomes" id="UP000182975"/>
    </source>
</evidence>
<dbReference type="SMART" id="SM00646">
    <property type="entry name" value="Ami_3"/>
    <property type="match status" value="1"/>
</dbReference>
<proteinExistence type="predicted"/>
<dbReference type="OrthoDB" id="3182200at2"/>
<dbReference type="STRING" id="79604.AAY81_07830"/>
<dbReference type="GO" id="GO:0009253">
    <property type="term" value="P:peptidoglycan catabolic process"/>
    <property type="evidence" value="ECO:0007669"/>
    <property type="project" value="InterPro"/>
</dbReference>
<dbReference type="Proteomes" id="UP000182975">
    <property type="component" value="Unassembled WGS sequence"/>
</dbReference>